<organism evidence="3 4">
    <name type="scientific">Phnomibacter ginsenosidimutans</name>
    <dbReference type="NCBI Taxonomy" id="2676868"/>
    <lineage>
        <taxon>Bacteria</taxon>
        <taxon>Pseudomonadati</taxon>
        <taxon>Bacteroidota</taxon>
        <taxon>Chitinophagia</taxon>
        <taxon>Chitinophagales</taxon>
        <taxon>Chitinophagaceae</taxon>
        <taxon>Phnomibacter</taxon>
    </lineage>
</organism>
<dbReference type="PANTHER" id="PTHR23028:SF134">
    <property type="entry name" value="PUTATIVE (AFU_ORTHOLOGUE AFUA_4G08520)-RELATED"/>
    <property type="match status" value="1"/>
</dbReference>
<dbReference type="EMBL" id="CP046566">
    <property type="protein sequence ID" value="QGW27247.1"/>
    <property type="molecule type" value="Genomic_DNA"/>
</dbReference>
<feature type="transmembrane region" description="Helical" evidence="1">
    <location>
        <begin position="90"/>
        <end position="109"/>
    </location>
</feature>
<sequence length="380" mass="42550">MSQAPAAFADSKQHYPILDGLRGVAAVMVVVFHIFETFAGGNHSKQIINHGYLAVDFFFLLSGFVIGYAYDDRWHKMTLGGFFKRRLIRLHPMIVMGMVIGAALFYTQAGPVFPDIAATPVWKMLLVVLVGFTLLPLPVSYDIRGWAEMHPLNGPAWSLFFEYIANILYALVLRKLSNVILGILVVLAGANLLHYCVTGANGDVIGGWSLEPLQLRIGFTRLLYPFLAGLLLSRLVKPGKLHNAFTWSSLILVLVLVWPRVGSDDAKWVNGLYDALVILLVFPAVVYMGASGQLGKGPVSKISRFLGDISYPIYIIHYPFIYWYTNWAIEHDQYLFGSTTGHIVLVLVSVAVLLVSILVAYLCLKLYDEPVRRWLTRKWM</sequence>
<protein>
    <submittedName>
        <fullName evidence="3">Acyltransferase family protein</fullName>
    </submittedName>
</protein>
<feature type="transmembrane region" description="Helical" evidence="1">
    <location>
        <begin position="343"/>
        <end position="364"/>
    </location>
</feature>
<feature type="transmembrane region" description="Helical" evidence="1">
    <location>
        <begin position="273"/>
        <end position="290"/>
    </location>
</feature>
<feature type="transmembrane region" description="Helical" evidence="1">
    <location>
        <begin position="302"/>
        <end position="323"/>
    </location>
</feature>
<feature type="transmembrane region" description="Helical" evidence="1">
    <location>
        <begin position="51"/>
        <end position="70"/>
    </location>
</feature>
<reference evidence="3 4" key="1">
    <citation type="submission" date="2019-11" db="EMBL/GenBank/DDBJ databases">
        <authorList>
            <person name="Im W.T."/>
        </authorList>
    </citation>
    <scope>NUCLEOTIDE SEQUENCE [LARGE SCALE GENOMIC DNA]</scope>
    <source>
        <strain evidence="3 4">SB-02</strain>
    </source>
</reference>
<evidence type="ECO:0000259" key="2">
    <source>
        <dbReference type="Pfam" id="PF01757"/>
    </source>
</evidence>
<keyword evidence="1" id="KW-0472">Membrane</keyword>
<feature type="transmembrane region" description="Helical" evidence="1">
    <location>
        <begin position="244"/>
        <end position="261"/>
    </location>
</feature>
<dbReference type="PANTHER" id="PTHR23028">
    <property type="entry name" value="ACETYLTRANSFERASE"/>
    <property type="match status" value="1"/>
</dbReference>
<accession>A0A6I6G540</accession>
<feature type="transmembrane region" description="Helical" evidence="1">
    <location>
        <begin position="20"/>
        <end position="39"/>
    </location>
</feature>
<feature type="transmembrane region" description="Helical" evidence="1">
    <location>
        <begin position="213"/>
        <end position="232"/>
    </location>
</feature>
<dbReference type="InterPro" id="IPR050879">
    <property type="entry name" value="Acyltransferase_3"/>
</dbReference>
<keyword evidence="1" id="KW-0812">Transmembrane</keyword>
<dbReference type="Proteomes" id="UP000426027">
    <property type="component" value="Chromosome"/>
</dbReference>
<feature type="transmembrane region" description="Helical" evidence="1">
    <location>
        <begin position="121"/>
        <end position="139"/>
    </location>
</feature>
<feature type="domain" description="Acyltransferase 3" evidence="2">
    <location>
        <begin position="18"/>
        <end position="360"/>
    </location>
</feature>
<dbReference type="KEGG" id="fls:GLV81_03215"/>
<keyword evidence="3" id="KW-0808">Transferase</keyword>
<evidence type="ECO:0000313" key="3">
    <source>
        <dbReference type="EMBL" id="QGW27247.1"/>
    </source>
</evidence>
<keyword evidence="1" id="KW-1133">Transmembrane helix</keyword>
<dbReference type="Pfam" id="PF01757">
    <property type="entry name" value="Acyl_transf_3"/>
    <property type="match status" value="1"/>
</dbReference>
<keyword evidence="3" id="KW-0012">Acyltransferase</keyword>
<dbReference type="RefSeq" id="WP_157476817.1">
    <property type="nucleotide sequence ID" value="NZ_CP046566.1"/>
</dbReference>
<evidence type="ECO:0000256" key="1">
    <source>
        <dbReference type="SAM" id="Phobius"/>
    </source>
</evidence>
<dbReference type="AlphaFoldDB" id="A0A6I6G540"/>
<gene>
    <name evidence="3" type="ORF">GLV81_03215</name>
</gene>
<feature type="transmembrane region" description="Helical" evidence="1">
    <location>
        <begin position="154"/>
        <end position="172"/>
    </location>
</feature>
<keyword evidence="4" id="KW-1185">Reference proteome</keyword>
<dbReference type="GO" id="GO:0016747">
    <property type="term" value="F:acyltransferase activity, transferring groups other than amino-acyl groups"/>
    <property type="evidence" value="ECO:0007669"/>
    <property type="project" value="InterPro"/>
</dbReference>
<dbReference type="InterPro" id="IPR002656">
    <property type="entry name" value="Acyl_transf_3_dom"/>
</dbReference>
<feature type="transmembrane region" description="Helical" evidence="1">
    <location>
        <begin position="179"/>
        <end position="201"/>
    </location>
</feature>
<name>A0A6I6G540_9BACT</name>
<evidence type="ECO:0000313" key="4">
    <source>
        <dbReference type="Proteomes" id="UP000426027"/>
    </source>
</evidence>
<proteinExistence type="predicted"/>